<organism evidence="1 2">
    <name type="scientific">Anoxybacterium hadale</name>
    <dbReference type="NCBI Taxonomy" id="3408580"/>
    <lineage>
        <taxon>Bacteria</taxon>
        <taxon>Bacillati</taxon>
        <taxon>Bacillota</taxon>
        <taxon>Clostridia</taxon>
        <taxon>Peptostreptococcales</taxon>
        <taxon>Anaerovoracaceae</taxon>
        <taxon>Anoxybacterium</taxon>
    </lineage>
</organism>
<protein>
    <submittedName>
        <fullName evidence="1">Uncharacterized protein</fullName>
    </submittedName>
</protein>
<accession>A0ACD1A6F7</accession>
<sequence length="560" mass="63813">MLKEEIPFGIRVSNIAKSIREKLSGEVDMIRIREDRHYIYELQSDWLKSLLYQTACSEELISQIYFQFTPEATPQLGSDELGAGVCIENVGKWEICEHNMSYIRDFTQENSFLKWWYFESIRVKEGGFTRAYYDPYLLKEVITYSVPVYSARKDTKDLLMGVLGIDFDYSDFKLEMNRKLVETIKGEIESVKKDFALVGEKEALANQYINVNTFEIISQDNIIHELVTKSVEMERVMALAVKAAQSDANVLLQGETGVGKDFWANFIHARSSFSRGRLVNVNCCALPESLAESEFFGYGKGAFTGAKGDGKAGYFEAANGGTILLNEIGDLPMHMQAKLLNVIQEKAVIRVGETIPRKINFRLIAATNKDLGKLISEGKFREDLFYRLNVVPIEIPPLRNRKDDIFSLIHFFLARYTEKYQENKRISIELLTTLVNYSWPGNIRELENLMERLFVTSGSSVLGVEDLPDNVLTHIAKQTQKEDDSTEKGVGSIAKAVAYTENEAASFQKQPTLKELLEAEERRIILEKYNDLRSSYKIAKELGISQSQAYQKIKKYTSNN</sequence>
<name>A0ACD1A6F7_9FIRM</name>
<dbReference type="EMBL" id="CP042469">
    <property type="protein sequence ID" value="QOX61944.1"/>
    <property type="molecule type" value="Genomic_DNA"/>
</dbReference>
<proteinExistence type="predicted"/>
<evidence type="ECO:0000313" key="2">
    <source>
        <dbReference type="Proteomes" id="UP000594014"/>
    </source>
</evidence>
<gene>
    <name evidence="1" type="ORF">FRZ06_00520</name>
</gene>
<dbReference type="Proteomes" id="UP000594014">
    <property type="component" value="Chromosome"/>
</dbReference>
<evidence type="ECO:0000313" key="1">
    <source>
        <dbReference type="EMBL" id="QOX61944.1"/>
    </source>
</evidence>
<keyword evidence="2" id="KW-1185">Reference proteome</keyword>
<reference evidence="1" key="1">
    <citation type="submission" date="2019-08" db="EMBL/GenBank/DDBJ databases">
        <title>Genome sequence of Clostridiales bacterium MT110.</title>
        <authorList>
            <person name="Cao J."/>
        </authorList>
    </citation>
    <scope>NUCLEOTIDE SEQUENCE</scope>
    <source>
        <strain evidence="1">MT110</strain>
    </source>
</reference>